<reference evidence="1 2" key="1">
    <citation type="journal article" date="2015" name="Genome Biol. Evol.">
        <title>Comparative Genomics of a Bacterivorous Green Alga Reveals Evolutionary Causalities and Consequences of Phago-Mixotrophic Mode of Nutrition.</title>
        <authorList>
            <person name="Burns J.A."/>
            <person name="Paasch A."/>
            <person name="Narechania A."/>
            <person name="Kim E."/>
        </authorList>
    </citation>
    <scope>NUCLEOTIDE SEQUENCE [LARGE SCALE GENOMIC DNA]</scope>
    <source>
        <strain evidence="1 2">PLY_AMNH</strain>
    </source>
</reference>
<dbReference type="Proteomes" id="UP001190700">
    <property type="component" value="Unassembled WGS sequence"/>
</dbReference>
<sequence>MSCTKTCKRRVVLGVERSLESRHETVGIVGLLDHARVALDIGSGTIGGVVLEAGRATHALGHEDLGDDVEGYGVHAELLVVVVAAPMRLRPIPALGEGRCGKAVHRASPSVKPPIPTTVLVVTPEEGGCTPGLPVGLA</sequence>
<gene>
    <name evidence="1" type="ORF">CYMTET_31531</name>
</gene>
<dbReference type="AlphaFoldDB" id="A0AAE0KST4"/>
<comment type="caution">
    <text evidence="1">The sequence shown here is derived from an EMBL/GenBank/DDBJ whole genome shotgun (WGS) entry which is preliminary data.</text>
</comment>
<organism evidence="1 2">
    <name type="scientific">Cymbomonas tetramitiformis</name>
    <dbReference type="NCBI Taxonomy" id="36881"/>
    <lineage>
        <taxon>Eukaryota</taxon>
        <taxon>Viridiplantae</taxon>
        <taxon>Chlorophyta</taxon>
        <taxon>Pyramimonadophyceae</taxon>
        <taxon>Pyramimonadales</taxon>
        <taxon>Pyramimonadaceae</taxon>
        <taxon>Cymbomonas</taxon>
    </lineage>
</organism>
<protein>
    <submittedName>
        <fullName evidence="1">Uncharacterized protein</fullName>
    </submittedName>
</protein>
<evidence type="ECO:0000313" key="1">
    <source>
        <dbReference type="EMBL" id="KAK3259472.1"/>
    </source>
</evidence>
<accession>A0AAE0KST4</accession>
<keyword evidence="2" id="KW-1185">Reference proteome</keyword>
<evidence type="ECO:0000313" key="2">
    <source>
        <dbReference type="Proteomes" id="UP001190700"/>
    </source>
</evidence>
<dbReference type="EMBL" id="LGRX02018707">
    <property type="protein sequence ID" value="KAK3259472.1"/>
    <property type="molecule type" value="Genomic_DNA"/>
</dbReference>
<proteinExistence type="predicted"/>
<name>A0AAE0KST4_9CHLO</name>